<organism evidence="3 4">
    <name type="scientific">Candidatus Tokpelaia hoelldobleri</name>
    <dbReference type="NCBI Taxonomy" id="1902579"/>
    <lineage>
        <taxon>Bacteria</taxon>
        <taxon>Pseudomonadati</taxon>
        <taxon>Pseudomonadota</taxon>
        <taxon>Alphaproteobacteria</taxon>
        <taxon>Hyphomicrobiales</taxon>
        <taxon>Candidatus Tokpelaia</taxon>
    </lineage>
</organism>
<keyword evidence="2" id="KW-1133">Transmembrane helix</keyword>
<reference evidence="3 4" key="2">
    <citation type="journal article" date="2016" name="Sci. Rep.">
        <title>The genome of Rhizobiales bacteria in predatory ants reveals urease gene functions but no genes for nitrogen fixation.</title>
        <authorList>
            <person name="Neuvonen M.M."/>
            <person name="Tamarit D."/>
            <person name="Naslund K."/>
            <person name="Liebig J."/>
            <person name="Feldhaar H."/>
            <person name="Moran N.A."/>
            <person name="Guy L."/>
            <person name="Andersson S.G."/>
        </authorList>
    </citation>
    <scope>NUCLEOTIDE SEQUENCE [LARGE SCALE GENOMIC DNA]</scope>
    <source>
        <strain evidence="3 4">Hsal</strain>
    </source>
</reference>
<keyword evidence="2" id="KW-0472">Membrane</keyword>
<dbReference type="AlphaFoldDB" id="A0A1U9JTY0"/>
<dbReference type="Proteomes" id="UP000188912">
    <property type="component" value="Chromosome"/>
</dbReference>
<reference evidence="3 4" key="1">
    <citation type="journal article" date="2010" name="Science">
        <title>Genomic comparison of the ants Camponotus floridanus and Harpegnathos saltator.</title>
        <authorList>
            <person name="Bonasio R."/>
            <person name="Zhang G."/>
            <person name="Ye C."/>
            <person name="Mutti N.S."/>
            <person name="Fang X."/>
            <person name="Qin N."/>
            <person name="Donahue G."/>
            <person name="Yang P."/>
            <person name="Li Q."/>
            <person name="Li C."/>
            <person name="Zhang P."/>
            <person name="Huang Z."/>
            <person name="Berger S.L."/>
            <person name="Reinberg D."/>
            <person name="Wang J."/>
            <person name="Liebig J."/>
        </authorList>
    </citation>
    <scope>NUCLEOTIDE SEQUENCE [LARGE SCALE GENOMIC DNA]</scope>
    <source>
        <strain evidence="3 4">Hsal</strain>
    </source>
</reference>
<evidence type="ECO:0000313" key="4">
    <source>
        <dbReference type="Proteomes" id="UP000188912"/>
    </source>
</evidence>
<dbReference type="KEGG" id="thd:BHV28_06070"/>
<feature type="region of interest" description="Disordered" evidence="1">
    <location>
        <begin position="45"/>
        <end position="64"/>
    </location>
</feature>
<evidence type="ECO:0000256" key="2">
    <source>
        <dbReference type="SAM" id="Phobius"/>
    </source>
</evidence>
<proteinExistence type="predicted"/>
<sequence length="148" mass="16366">MVMKRKRTTKSAASRKVTSTAKRAKKRVLKAANPAIKRLGPVSVSSNRHLATAKKQRYHAPRRAAHSTARSHIGSVIKGIILFLGIVLLLAILASIFMPSARNYIPDSLNPNGTMNYRQNLQPSQRMAPRTLNRTYMVPGADTQNGQH</sequence>
<keyword evidence="4" id="KW-1185">Reference proteome</keyword>
<evidence type="ECO:0000256" key="1">
    <source>
        <dbReference type="SAM" id="MobiDB-lite"/>
    </source>
</evidence>
<dbReference type="EMBL" id="CP017315">
    <property type="protein sequence ID" value="AQS41312.1"/>
    <property type="molecule type" value="Genomic_DNA"/>
</dbReference>
<keyword evidence="2" id="KW-0812">Transmembrane</keyword>
<accession>A0A1U9JTY0</accession>
<feature type="transmembrane region" description="Helical" evidence="2">
    <location>
        <begin position="80"/>
        <end position="98"/>
    </location>
</feature>
<feature type="compositionally biased region" description="Basic residues" evidence="1">
    <location>
        <begin position="51"/>
        <end position="64"/>
    </location>
</feature>
<feature type="compositionally biased region" description="Polar residues" evidence="1">
    <location>
        <begin position="10"/>
        <end position="20"/>
    </location>
</feature>
<protein>
    <submittedName>
        <fullName evidence="3">Uncharacterized protein</fullName>
    </submittedName>
</protein>
<name>A0A1U9JTY0_9HYPH</name>
<evidence type="ECO:0000313" key="3">
    <source>
        <dbReference type="EMBL" id="AQS41312.1"/>
    </source>
</evidence>
<gene>
    <name evidence="3" type="ORF">BHV28_06070</name>
</gene>
<feature type="region of interest" description="Disordered" evidence="1">
    <location>
        <begin position="1"/>
        <end position="26"/>
    </location>
</feature>